<keyword evidence="3" id="KW-0804">Transcription</keyword>
<dbReference type="PANTHER" id="PTHR43537:SF5">
    <property type="entry name" value="UXU OPERON TRANSCRIPTIONAL REGULATOR"/>
    <property type="match status" value="1"/>
</dbReference>
<keyword evidence="2" id="KW-0238">DNA-binding</keyword>
<proteinExistence type="predicted"/>
<dbReference type="InterPro" id="IPR036388">
    <property type="entry name" value="WH-like_DNA-bd_sf"/>
</dbReference>
<feature type="domain" description="HTH gntR-type" evidence="4">
    <location>
        <begin position="8"/>
        <end position="80"/>
    </location>
</feature>
<keyword evidence="1" id="KW-0805">Transcription regulation</keyword>
<dbReference type="PRINTS" id="PR00035">
    <property type="entry name" value="HTHGNTR"/>
</dbReference>
<dbReference type="InterPro" id="IPR000524">
    <property type="entry name" value="Tscrpt_reg_HTH_GntR"/>
</dbReference>
<evidence type="ECO:0000256" key="3">
    <source>
        <dbReference type="ARBA" id="ARBA00023163"/>
    </source>
</evidence>
<sequence length="96" mass="10970">MMNIADPKRPYQEVGHSLRQMIITDHYAVGDRLPPECEITEMLGVSRTLVREAVFMLELENLIEVRKGYGRNSGIYILQLPKTAETYAENAAEPFE</sequence>
<evidence type="ECO:0000313" key="6">
    <source>
        <dbReference type="Proteomes" id="UP000696184"/>
    </source>
</evidence>
<comment type="caution">
    <text evidence="5">The sequence shown here is derived from an EMBL/GenBank/DDBJ whole genome shotgun (WGS) entry which is preliminary data.</text>
</comment>
<evidence type="ECO:0000256" key="1">
    <source>
        <dbReference type="ARBA" id="ARBA00023015"/>
    </source>
</evidence>
<dbReference type="SUPFAM" id="SSF46785">
    <property type="entry name" value="Winged helix' DNA-binding domain"/>
    <property type="match status" value="1"/>
</dbReference>
<dbReference type="InterPro" id="IPR036390">
    <property type="entry name" value="WH_DNA-bd_sf"/>
</dbReference>
<keyword evidence="6" id="KW-1185">Reference proteome</keyword>
<evidence type="ECO:0000256" key="2">
    <source>
        <dbReference type="ARBA" id="ARBA00023125"/>
    </source>
</evidence>
<dbReference type="PROSITE" id="PS50949">
    <property type="entry name" value="HTH_GNTR"/>
    <property type="match status" value="1"/>
</dbReference>
<evidence type="ECO:0000259" key="4">
    <source>
        <dbReference type="PROSITE" id="PS50949"/>
    </source>
</evidence>
<protein>
    <submittedName>
        <fullName evidence="5">GntR family transcriptional regulator</fullName>
    </submittedName>
</protein>
<dbReference type="EMBL" id="JACOII010000060">
    <property type="protein sequence ID" value="MBI6550307.1"/>
    <property type="molecule type" value="Genomic_DNA"/>
</dbReference>
<dbReference type="SMART" id="SM00345">
    <property type="entry name" value="HTH_GNTR"/>
    <property type="match status" value="1"/>
</dbReference>
<gene>
    <name evidence="5" type="ORF">H8A87_16800</name>
</gene>
<dbReference type="Gene3D" id="1.10.10.10">
    <property type="entry name" value="Winged helix-like DNA-binding domain superfamily/Winged helix DNA-binding domain"/>
    <property type="match status" value="1"/>
</dbReference>
<dbReference type="PANTHER" id="PTHR43537">
    <property type="entry name" value="TRANSCRIPTIONAL REGULATOR, GNTR FAMILY"/>
    <property type="match status" value="1"/>
</dbReference>
<accession>A0ABS0U8V1</accession>
<dbReference type="Proteomes" id="UP000696184">
    <property type="component" value="Unassembled WGS sequence"/>
</dbReference>
<evidence type="ECO:0000313" key="5">
    <source>
        <dbReference type="EMBL" id="MBI6550307.1"/>
    </source>
</evidence>
<organism evidence="5 6">
    <name type="scientific">Xenorhabdus lircayensis</name>
    <dbReference type="NCBI Taxonomy" id="2763499"/>
    <lineage>
        <taxon>Bacteria</taxon>
        <taxon>Pseudomonadati</taxon>
        <taxon>Pseudomonadota</taxon>
        <taxon>Gammaproteobacteria</taxon>
        <taxon>Enterobacterales</taxon>
        <taxon>Morganellaceae</taxon>
        <taxon>Xenorhabdus</taxon>
    </lineage>
</organism>
<dbReference type="Pfam" id="PF00392">
    <property type="entry name" value="GntR"/>
    <property type="match status" value="1"/>
</dbReference>
<dbReference type="CDD" id="cd07377">
    <property type="entry name" value="WHTH_GntR"/>
    <property type="match status" value="1"/>
</dbReference>
<reference evidence="5 6" key="1">
    <citation type="submission" date="2020-08" db="EMBL/GenBank/DDBJ databases">
        <title>Description of Xenorhabdus lircayensis sp. nov., the symbiotic bacterium associated with the entomopathogenic nematode Steirnernema unicornum.</title>
        <authorList>
            <person name="Castaneda-Alvarez C."/>
            <person name="Prodan S."/>
            <person name="Zamorano A."/>
            <person name="San-Blas E."/>
            <person name="Aballay E."/>
        </authorList>
    </citation>
    <scope>NUCLEOTIDE SEQUENCE [LARGE SCALE GENOMIC DNA]</scope>
    <source>
        <strain evidence="5 6">VLS</strain>
    </source>
</reference>
<name>A0ABS0U8V1_9GAMM</name>